<protein>
    <submittedName>
        <fullName evidence="3">Spore maturation protein B</fullName>
    </submittedName>
</protein>
<organism evidence="3">
    <name type="scientific">Candidatus Berkiella aquae</name>
    <dbReference type="NCBI Taxonomy" id="295108"/>
    <lineage>
        <taxon>Bacteria</taxon>
        <taxon>Pseudomonadati</taxon>
        <taxon>Pseudomonadota</taxon>
        <taxon>Gammaproteobacteria</taxon>
        <taxon>Candidatus Berkiellales</taxon>
        <taxon>Candidatus Berkiellaceae</taxon>
        <taxon>Candidatus Berkiella</taxon>
    </lineage>
</organism>
<evidence type="ECO:0000259" key="2">
    <source>
        <dbReference type="Pfam" id="PF07670"/>
    </source>
</evidence>
<dbReference type="EMBL" id="LKAJ01000009">
    <property type="protein sequence ID" value="KRG20654.1"/>
    <property type="molecule type" value="Genomic_DNA"/>
</dbReference>
<dbReference type="RefSeq" id="WP_075066768.1">
    <property type="nucleotide sequence ID" value="NZ_LKAJ02000001.1"/>
</dbReference>
<feature type="transmembrane region" description="Helical" evidence="1">
    <location>
        <begin position="73"/>
        <end position="90"/>
    </location>
</feature>
<dbReference type="InterPro" id="IPR011415">
    <property type="entry name" value="SpmA_SpmB"/>
</dbReference>
<dbReference type="AlphaFoldDB" id="A0A0Q9YUW3"/>
<feature type="transmembrane region" description="Helical" evidence="1">
    <location>
        <begin position="398"/>
        <end position="420"/>
    </location>
</feature>
<evidence type="ECO:0000256" key="1">
    <source>
        <dbReference type="SAM" id="Phobius"/>
    </source>
</evidence>
<dbReference type="GO" id="GO:0005886">
    <property type="term" value="C:plasma membrane"/>
    <property type="evidence" value="ECO:0007669"/>
    <property type="project" value="TreeGrafter"/>
</dbReference>
<proteinExistence type="predicted"/>
<name>A0A0Q9YUW3_9GAMM</name>
<dbReference type="EMBL" id="LKAJ02000001">
    <property type="protein sequence ID" value="MCS5710758.1"/>
    <property type="molecule type" value="Genomic_DNA"/>
</dbReference>
<dbReference type="PANTHER" id="PTHR35793">
    <property type="entry name" value="INNER MEMBRANE PROTEIN YJIG"/>
    <property type="match status" value="1"/>
</dbReference>
<feature type="domain" description="Nucleoside transporter/FeoB GTPase Gate" evidence="2">
    <location>
        <begin position="289"/>
        <end position="390"/>
    </location>
</feature>
<feature type="transmembrane region" description="Helical" evidence="1">
    <location>
        <begin position="144"/>
        <end position="164"/>
    </location>
</feature>
<feature type="transmembrane region" description="Helical" evidence="1">
    <location>
        <begin position="253"/>
        <end position="271"/>
    </location>
</feature>
<evidence type="ECO:0000313" key="3">
    <source>
        <dbReference type="EMBL" id="KRG20654.1"/>
    </source>
</evidence>
<feature type="transmembrane region" description="Helical" evidence="1">
    <location>
        <begin position="227"/>
        <end position="247"/>
    </location>
</feature>
<reference evidence="4" key="3">
    <citation type="submission" date="2021-06" db="EMBL/GenBank/DDBJ databases">
        <title>Genomic Description and Analysis of Intracellular Bacteria, Candidatus Berkiella cookevillensis and Candidatus Berkiella aquae.</title>
        <authorList>
            <person name="Kidane D.T."/>
            <person name="Mehari Y.T."/>
            <person name="Rice F.C."/>
            <person name="Arivett B.A."/>
            <person name="Farone A.L."/>
            <person name="Berk S.G."/>
            <person name="Farone M.B."/>
        </authorList>
    </citation>
    <scope>NUCLEOTIDE SEQUENCE</scope>
    <source>
        <strain evidence="4">HT99</strain>
    </source>
</reference>
<dbReference type="InterPro" id="IPR052549">
    <property type="entry name" value="SpmB"/>
</dbReference>
<dbReference type="PIRSF" id="PIRSF036542">
    <property type="entry name" value="SpmA_SpmB"/>
    <property type="match status" value="1"/>
</dbReference>
<comment type="caution">
    <text evidence="3">The sequence shown here is derived from an EMBL/GenBank/DDBJ whole genome shotgun (WGS) entry which is preliminary data.</text>
</comment>
<feature type="domain" description="Nucleoside transporter/FeoB GTPase Gate" evidence="2">
    <location>
        <begin position="53"/>
        <end position="164"/>
    </location>
</feature>
<feature type="transmembrane region" description="Helical" evidence="1">
    <location>
        <begin position="363"/>
        <end position="386"/>
    </location>
</feature>
<accession>A0A0Q9YUW3</accession>
<feature type="transmembrane region" description="Helical" evidence="1">
    <location>
        <begin position="291"/>
        <end position="314"/>
    </location>
</feature>
<reference evidence="4" key="2">
    <citation type="journal article" date="2016" name="Genome Announc.">
        <title>Draft Genome Sequences of Two Novel Amoeba-Resistant Intranuclear Bacteria, 'Candidatus Berkiella cookevillensis' and 'Candidatus Berkiella aquae'.</title>
        <authorList>
            <person name="Mehari Y.T."/>
            <person name="Arivett B.A."/>
            <person name="Farone A.L."/>
            <person name="Gunderson J.H."/>
            <person name="Farone M.B."/>
        </authorList>
    </citation>
    <scope>NUCLEOTIDE SEQUENCE</scope>
    <source>
        <strain evidence="4">HT99</strain>
    </source>
</reference>
<feature type="transmembrane region" description="Helical" evidence="1">
    <location>
        <begin position="48"/>
        <end position="66"/>
    </location>
</feature>
<dbReference type="InterPro" id="IPR011642">
    <property type="entry name" value="Gate_dom"/>
</dbReference>
<keyword evidence="1" id="KW-0812">Transmembrane</keyword>
<dbReference type="Pfam" id="PF07670">
    <property type="entry name" value="Gate"/>
    <property type="match status" value="2"/>
</dbReference>
<feature type="transmembrane region" description="Helical" evidence="1">
    <location>
        <begin position="176"/>
        <end position="198"/>
    </location>
</feature>
<dbReference type="PANTHER" id="PTHR35793:SF2">
    <property type="entry name" value="INNER MEMBRANE PROTEIN YJIG"/>
    <property type="match status" value="1"/>
</dbReference>
<keyword evidence="1" id="KW-1133">Transmembrane helix</keyword>
<feature type="transmembrane region" description="Helical" evidence="1">
    <location>
        <begin position="102"/>
        <end position="123"/>
    </location>
</feature>
<evidence type="ECO:0000313" key="4">
    <source>
        <dbReference type="EMBL" id="MCS5710758.1"/>
    </source>
</evidence>
<keyword evidence="5" id="KW-1185">Reference proteome</keyword>
<dbReference type="OrthoDB" id="9805623at2"/>
<keyword evidence="1" id="KW-0472">Membrane</keyword>
<dbReference type="Proteomes" id="UP000051497">
    <property type="component" value="Unassembled WGS sequence"/>
</dbReference>
<dbReference type="STRING" id="295108.HT99x_02141"/>
<sequence>MNWVFFLLIATAYGASVWQQWHWQVSQVMPDSPMHVVTQQLLHAANDAVTLAIGLIGVLCLFLGLMRILEDGGVLAVFAKLIYPLLKPLFPEIPPNHPAFGAMIMNLSANMLGMGNAATPFGLKAMQELEKLNPHPGVATNAMVLFLAMNTASITLIPTKIIALRASSGSHDAAGIITTTLIATICSTIVAIISAKLLQRMVGTPKPTVTITMDETTSEKMSTYPTWVSFLALCGFISLIPITLIWGRQFSPWIIPTLIVTIISYGMLKGLDIYASFIEGAKGGFELAVKIIPYIVAMLFAIAMLRASGALGIITQAIAPYTTPLGIPAEALPMVFMRPLSGSGSLGILTDILNNPAIGPDSYTGYLVSTMMGSTETTFYVLAVYFGAAQIRRIRHALATGLIVELAGMIASVIAVKVLLFS</sequence>
<reference evidence="3" key="1">
    <citation type="submission" date="2015-09" db="EMBL/GenBank/DDBJ databases">
        <title>Draft Genome Sequences of Two Novel Amoeba-resistant Intranuclear Bacteria, Candidatus Berkiella cookevillensis and Candidatus Berkiella aquae.</title>
        <authorList>
            <person name="Mehari Y.T."/>
            <person name="Arivett B.A."/>
            <person name="Farone A.L."/>
            <person name="Gunderson J.H."/>
            <person name="Farone M.B."/>
        </authorList>
    </citation>
    <scope>NUCLEOTIDE SEQUENCE [LARGE SCALE GENOMIC DNA]</scope>
    <source>
        <strain evidence="3">HT99</strain>
    </source>
</reference>
<gene>
    <name evidence="3" type="primary">spmB</name>
    <name evidence="4" type="ORF">HT99x_004900</name>
    <name evidence="3" type="ORF">HT99x_02141</name>
</gene>
<evidence type="ECO:0000313" key="5">
    <source>
        <dbReference type="Proteomes" id="UP000051497"/>
    </source>
</evidence>